<protein>
    <submittedName>
        <fullName evidence="4">C2H2-type domain-containing protein</fullName>
    </submittedName>
</protein>
<reference evidence="4" key="1">
    <citation type="submission" date="2016-06" db="UniProtKB">
        <authorList>
            <consortium name="WormBaseParasite"/>
        </authorList>
    </citation>
    <scope>IDENTIFICATION</scope>
</reference>
<dbReference type="EMBL" id="UYSU01032462">
    <property type="protein sequence ID" value="VDL89593.1"/>
    <property type="molecule type" value="Genomic_DNA"/>
</dbReference>
<sequence length="95" mass="10274">MAWRRSVKTGAAIYEANHIAAAKAKRAARKSQAPRINTANAQALPTCPRYQCTFRARVGLVGHLRTQSNNNRTTSASETPATGPTTTTPQPLIRT</sequence>
<keyword evidence="3" id="KW-1185">Reference proteome</keyword>
<evidence type="ECO:0000313" key="3">
    <source>
        <dbReference type="Proteomes" id="UP000275846"/>
    </source>
</evidence>
<evidence type="ECO:0000313" key="4">
    <source>
        <dbReference type="WBParaSite" id="SSLN_0000330801-mRNA-1"/>
    </source>
</evidence>
<feature type="region of interest" description="Disordered" evidence="1">
    <location>
        <begin position="63"/>
        <end position="95"/>
    </location>
</feature>
<organism evidence="4">
    <name type="scientific">Schistocephalus solidus</name>
    <name type="common">Tapeworm</name>
    <dbReference type="NCBI Taxonomy" id="70667"/>
    <lineage>
        <taxon>Eukaryota</taxon>
        <taxon>Metazoa</taxon>
        <taxon>Spiralia</taxon>
        <taxon>Lophotrochozoa</taxon>
        <taxon>Platyhelminthes</taxon>
        <taxon>Cestoda</taxon>
        <taxon>Eucestoda</taxon>
        <taxon>Diphyllobothriidea</taxon>
        <taxon>Diphyllobothriidae</taxon>
        <taxon>Schistocephalus</taxon>
    </lineage>
</organism>
<proteinExistence type="predicted"/>
<evidence type="ECO:0000313" key="2">
    <source>
        <dbReference type="EMBL" id="VDL89593.1"/>
    </source>
</evidence>
<dbReference type="Proteomes" id="UP000275846">
    <property type="component" value="Unassembled WGS sequence"/>
</dbReference>
<accession>A0A183SG60</accession>
<dbReference type="AlphaFoldDB" id="A0A183SG60"/>
<feature type="compositionally biased region" description="Low complexity" evidence="1">
    <location>
        <begin position="73"/>
        <end position="95"/>
    </location>
</feature>
<name>A0A183SG60_SCHSO</name>
<evidence type="ECO:0000256" key="1">
    <source>
        <dbReference type="SAM" id="MobiDB-lite"/>
    </source>
</evidence>
<dbReference type="WBParaSite" id="SSLN_0000330801-mRNA-1">
    <property type="protein sequence ID" value="SSLN_0000330801-mRNA-1"/>
    <property type="gene ID" value="SSLN_0000330801"/>
</dbReference>
<gene>
    <name evidence="2" type="ORF">SSLN_LOCUS3208</name>
</gene>
<reference evidence="2 3" key="2">
    <citation type="submission" date="2018-11" db="EMBL/GenBank/DDBJ databases">
        <authorList>
            <consortium name="Pathogen Informatics"/>
        </authorList>
    </citation>
    <scope>NUCLEOTIDE SEQUENCE [LARGE SCALE GENOMIC DNA]</scope>
    <source>
        <strain evidence="2 3">NST_G2</strain>
    </source>
</reference>
<dbReference type="OrthoDB" id="6315835at2759"/>